<comment type="caution">
    <text evidence="3">The sequence shown here is derived from an EMBL/GenBank/DDBJ whole genome shotgun (WGS) entry which is preliminary data.</text>
</comment>
<evidence type="ECO:0000313" key="3">
    <source>
        <dbReference type="EMBL" id="KAG5540848.1"/>
    </source>
</evidence>
<evidence type="ECO:0000313" key="4">
    <source>
        <dbReference type="Proteomes" id="UP000823749"/>
    </source>
</evidence>
<dbReference type="Proteomes" id="UP000823749">
    <property type="component" value="Chromosome 7"/>
</dbReference>
<feature type="compositionally biased region" description="Low complexity" evidence="1">
    <location>
        <begin position="93"/>
        <end position="105"/>
    </location>
</feature>
<feature type="signal peptide" evidence="2">
    <location>
        <begin position="1"/>
        <end position="20"/>
    </location>
</feature>
<feature type="compositionally biased region" description="Polar residues" evidence="1">
    <location>
        <begin position="129"/>
        <end position="139"/>
    </location>
</feature>
<sequence>MQSCFMKVLLLLFIPMKRNIRSVSYTDNDVEVLNLREEKWEFRSDLMPDGEQATDCHSPDPSPEMHRKKKAKTNSKSEAKRGKMEGSRGGETSLSKLKGSASKSGRISKNAPSKSDNSGKKSKDPLQKSKISVASSTPGKSKDVDGGTPKTSAKSKQETPKTATKNSPRTSTKSKGKGSKSRGTSNANGYGKAKAASGKGKESKGNEKSPEIVKTPEDAKKSGKKRQRGAKS</sequence>
<evidence type="ECO:0000256" key="2">
    <source>
        <dbReference type="SAM" id="SignalP"/>
    </source>
</evidence>
<feature type="compositionally biased region" description="Low complexity" evidence="1">
    <location>
        <begin position="181"/>
        <end position="198"/>
    </location>
</feature>
<feature type="compositionally biased region" description="Polar residues" evidence="1">
    <location>
        <begin position="149"/>
        <end position="168"/>
    </location>
</feature>
<evidence type="ECO:0000256" key="1">
    <source>
        <dbReference type="SAM" id="MobiDB-lite"/>
    </source>
</evidence>
<feature type="compositionally biased region" description="Basic residues" evidence="1">
    <location>
        <begin position="222"/>
        <end position="232"/>
    </location>
</feature>
<accession>A0AAV6JJG8</accession>
<feature type="compositionally biased region" description="Basic and acidic residues" evidence="1">
    <location>
        <begin position="75"/>
        <end position="88"/>
    </location>
</feature>
<feature type="compositionally biased region" description="Basic and acidic residues" evidence="1">
    <location>
        <begin position="117"/>
        <end position="127"/>
    </location>
</feature>
<gene>
    <name evidence="3" type="ORF">RHGRI_020926</name>
</gene>
<organism evidence="3 4">
    <name type="scientific">Rhododendron griersonianum</name>
    <dbReference type="NCBI Taxonomy" id="479676"/>
    <lineage>
        <taxon>Eukaryota</taxon>
        <taxon>Viridiplantae</taxon>
        <taxon>Streptophyta</taxon>
        <taxon>Embryophyta</taxon>
        <taxon>Tracheophyta</taxon>
        <taxon>Spermatophyta</taxon>
        <taxon>Magnoliopsida</taxon>
        <taxon>eudicotyledons</taxon>
        <taxon>Gunneridae</taxon>
        <taxon>Pentapetalae</taxon>
        <taxon>asterids</taxon>
        <taxon>Ericales</taxon>
        <taxon>Ericaceae</taxon>
        <taxon>Ericoideae</taxon>
        <taxon>Rhodoreae</taxon>
        <taxon>Rhododendron</taxon>
    </lineage>
</organism>
<name>A0AAV6JJG8_9ERIC</name>
<proteinExistence type="predicted"/>
<dbReference type="EMBL" id="JACTNZ010000007">
    <property type="protein sequence ID" value="KAG5540848.1"/>
    <property type="molecule type" value="Genomic_DNA"/>
</dbReference>
<feature type="region of interest" description="Disordered" evidence="1">
    <location>
        <begin position="46"/>
        <end position="232"/>
    </location>
</feature>
<reference evidence="3" key="1">
    <citation type="submission" date="2020-08" db="EMBL/GenBank/DDBJ databases">
        <title>Plant Genome Project.</title>
        <authorList>
            <person name="Zhang R.-G."/>
        </authorList>
    </citation>
    <scope>NUCLEOTIDE SEQUENCE</scope>
    <source>
        <strain evidence="3">WSP0</strain>
        <tissue evidence="3">Leaf</tissue>
    </source>
</reference>
<protein>
    <submittedName>
        <fullName evidence="3">Uncharacterized protein</fullName>
    </submittedName>
</protein>
<keyword evidence="4" id="KW-1185">Reference proteome</keyword>
<keyword evidence="2" id="KW-0732">Signal</keyword>
<feature type="chain" id="PRO_5043978031" evidence="2">
    <location>
        <begin position="21"/>
        <end position="232"/>
    </location>
</feature>
<dbReference type="AlphaFoldDB" id="A0AAV6JJG8"/>
<feature type="compositionally biased region" description="Basic and acidic residues" evidence="1">
    <location>
        <begin position="199"/>
        <end position="221"/>
    </location>
</feature>